<sequence length="197" mass="21671">MSVLTSSGQVAHNATITLGGSSSDAEFIPPKLYHPAAPQPRPFLNQAILTKTRRRTHRPQVPHPLGCVRTQQVHDRFLVRLSDGREGISVAAFTSATKYTKVVHPAAREVVGAAMNMDDRFQAGTSILYASSAVPEGVYATIPAARTCFPKTIIKLAEVRPARKSPETNYTFAHLLTNVANRQWTWCYNMVSDTESH</sequence>
<name>A0A060SUJ2_PYCCI</name>
<keyword evidence="2" id="KW-1185">Reference proteome</keyword>
<dbReference type="AlphaFoldDB" id="A0A060SUJ2"/>
<organism evidence="1 2">
    <name type="scientific">Pycnoporus cinnabarinus</name>
    <name type="common">Cinnabar-red polypore</name>
    <name type="synonym">Trametes cinnabarina</name>
    <dbReference type="NCBI Taxonomy" id="5643"/>
    <lineage>
        <taxon>Eukaryota</taxon>
        <taxon>Fungi</taxon>
        <taxon>Dikarya</taxon>
        <taxon>Basidiomycota</taxon>
        <taxon>Agaricomycotina</taxon>
        <taxon>Agaricomycetes</taxon>
        <taxon>Polyporales</taxon>
        <taxon>Polyporaceae</taxon>
        <taxon>Trametes</taxon>
    </lineage>
</organism>
<dbReference type="Proteomes" id="UP000029665">
    <property type="component" value="Unassembled WGS sequence"/>
</dbReference>
<evidence type="ECO:0000313" key="1">
    <source>
        <dbReference type="EMBL" id="CDO78065.1"/>
    </source>
</evidence>
<gene>
    <name evidence="1" type="ORF">BN946_scf184947.g3</name>
</gene>
<dbReference type="HOGENOM" id="CLU_095411_0_0_1"/>
<dbReference type="EMBL" id="CCBP010000626">
    <property type="protein sequence ID" value="CDO78065.1"/>
    <property type="molecule type" value="Genomic_DNA"/>
</dbReference>
<accession>A0A060SUJ2</accession>
<reference evidence="1" key="1">
    <citation type="submission" date="2014-01" db="EMBL/GenBank/DDBJ databases">
        <title>The genome of the white-rot fungus Pycnoporus cinnabarinus: a basidiomycete model with a versatile arsenal for lignocellulosic biomass breakdown.</title>
        <authorList>
            <person name="Levasseur A."/>
            <person name="Lomascolo A."/>
            <person name="Ruiz-Duenas F.J."/>
            <person name="Uzan E."/>
            <person name="Piumi F."/>
            <person name="Kues U."/>
            <person name="Ram A.F.J."/>
            <person name="Murat C."/>
            <person name="Haon M."/>
            <person name="Benoit I."/>
            <person name="Arfi Y."/>
            <person name="Chevret D."/>
            <person name="Drula E."/>
            <person name="Kwon M.J."/>
            <person name="Gouret P."/>
            <person name="Lesage-Meessen L."/>
            <person name="Lombard V."/>
            <person name="Mariette J."/>
            <person name="Noirot C."/>
            <person name="Park J."/>
            <person name="Patyshakuliyeva A."/>
            <person name="Wieneger R.A.B."/>
            <person name="Wosten H.A.B."/>
            <person name="Martin F."/>
            <person name="Coutinho P.M."/>
            <person name="de Vries R."/>
            <person name="Martinez A.T."/>
            <person name="Klopp C."/>
            <person name="Pontarotti P."/>
            <person name="Henrissat B."/>
            <person name="Record E."/>
        </authorList>
    </citation>
    <scope>NUCLEOTIDE SEQUENCE [LARGE SCALE GENOMIC DNA]</scope>
    <source>
        <strain evidence="1">BRFM137</strain>
    </source>
</reference>
<evidence type="ECO:0000313" key="2">
    <source>
        <dbReference type="Proteomes" id="UP000029665"/>
    </source>
</evidence>
<proteinExistence type="predicted"/>
<protein>
    <submittedName>
        <fullName evidence="1">Uncharacterized protein</fullName>
    </submittedName>
</protein>
<dbReference type="OrthoDB" id="2747263at2759"/>
<comment type="caution">
    <text evidence="1">The sequence shown here is derived from an EMBL/GenBank/DDBJ whole genome shotgun (WGS) entry which is preliminary data.</text>
</comment>